<feature type="compositionally biased region" description="Polar residues" evidence="3">
    <location>
        <begin position="1"/>
        <end position="11"/>
    </location>
</feature>
<evidence type="ECO:0000313" key="5">
    <source>
        <dbReference type="Proteomes" id="UP001190700"/>
    </source>
</evidence>
<gene>
    <name evidence="4" type="ORF">CYMTET_56187</name>
</gene>
<dbReference type="InterPro" id="IPR003767">
    <property type="entry name" value="Malate/L-lactate_DH-like"/>
</dbReference>
<dbReference type="EMBL" id="LGRX02035688">
    <property type="protein sequence ID" value="KAK3233526.1"/>
    <property type="molecule type" value="Genomic_DNA"/>
</dbReference>
<feature type="region of interest" description="Disordered" evidence="3">
    <location>
        <begin position="1"/>
        <end position="35"/>
    </location>
</feature>
<organism evidence="4 5">
    <name type="scientific">Cymbomonas tetramitiformis</name>
    <dbReference type="NCBI Taxonomy" id="36881"/>
    <lineage>
        <taxon>Eukaryota</taxon>
        <taxon>Viridiplantae</taxon>
        <taxon>Chlorophyta</taxon>
        <taxon>Pyramimonadophyceae</taxon>
        <taxon>Pyramimonadales</taxon>
        <taxon>Pyramimonadaceae</taxon>
        <taxon>Cymbomonas</taxon>
    </lineage>
</organism>
<dbReference type="GO" id="GO:0016491">
    <property type="term" value="F:oxidoreductase activity"/>
    <property type="evidence" value="ECO:0007669"/>
    <property type="project" value="UniProtKB-KW"/>
</dbReference>
<dbReference type="InterPro" id="IPR036111">
    <property type="entry name" value="Mal/L-sulfo/L-lacto_DH-like_sf"/>
</dbReference>
<sequence length="371" mass="38966">MPAGGQSRTYNTTTSSSFASGAGAPTDHDQSNSKNVTVPLDHLKDLTLKAIKNFGYSGEEAQAMCDVLMYAQVRDNSQGINKVAVGAFIQMEPDRTEMKVVRETKLSALIDGGKSAGILAYSKAMNMAVEKAAAHGMSLVGTNNSPTGTAALGYYAKHVADTGFIALCMSTNPEWVAPHGSVEAIFGTNPIAIGIPKGLKGRSLVLDMATAAYSYGALHKHNVAGTQIPANVAIDSQGKPTLDASEALKGAIHVFGASHKGSHLALMVEILAGSLVGAAVEGKHAAKNWGNMMAVIDPELLGPPEDFEARLHTVLSRVKGAKKADGVQEILLPSERSDKLAARREASNQIEVERNLLAALEKRAADGWSPQ</sequence>
<dbReference type="Proteomes" id="UP001190700">
    <property type="component" value="Unassembled WGS sequence"/>
</dbReference>
<dbReference type="PANTHER" id="PTHR11091:SF0">
    <property type="entry name" value="MALATE DEHYDROGENASE"/>
    <property type="match status" value="1"/>
</dbReference>
<evidence type="ECO:0000256" key="1">
    <source>
        <dbReference type="ARBA" id="ARBA00006056"/>
    </source>
</evidence>
<reference evidence="4 5" key="1">
    <citation type="journal article" date="2015" name="Genome Biol. Evol.">
        <title>Comparative Genomics of a Bacterivorous Green Alga Reveals Evolutionary Causalities and Consequences of Phago-Mixotrophic Mode of Nutrition.</title>
        <authorList>
            <person name="Burns J.A."/>
            <person name="Paasch A."/>
            <person name="Narechania A."/>
            <person name="Kim E."/>
        </authorList>
    </citation>
    <scope>NUCLEOTIDE SEQUENCE [LARGE SCALE GENOMIC DNA]</scope>
    <source>
        <strain evidence="4 5">PLY_AMNH</strain>
    </source>
</reference>
<dbReference type="Pfam" id="PF02615">
    <property type="entry name" value="Ldh_2"/>
    <property type="match status" value="1"/>
</dbReference>
<keyword evidence="2" id="KW-0560">Oxidoreductase</keyword>
<dbReference type="InterPro" id="IPR043144">
    <property type="entry name" value="Mal/L-sulf/L-lact_DH-like_ah"/>
</dbReference>
<dbReference type="AlphaFoldDB" id="A0AAE0EM76"/>
<dbReference type="InterPro" id="IPR043143">
    <property type="entry name" value="Mal/L-sulf/L-lact_DH-like_NADP"/>
</dbReference>
<proteinExistence type="inferred from homology"/>
<comment type="caution">
    <text evidence="4">The sequence shown here is derived from an EMBL/GenBank/DDBJ whole genome shotgun (WGS) entry which is preliminary data.</text>
</comment>
<dbReference type="SUPFAM" id="SSF89733">
    <property type="entry name" value="L-sulfolactate dehydrogenase-like"/>
    <property type="match status" value="1"/>
</dbReference>
<accession>A0AAE0EM76</accession>
<evidence type="ECO:0000256" key="2">
    <source>
        <dbReference type="ARBA" id="ARBA00023002"/>
    </source>
</evidence>
<name>A0AAE0EM76_9CHLO</name>
<dbReference type="PANTHER" id="PTHR11091">
    <property type="entry name" value="OXIDOREDUCTASE-RELATED"/>
    <property type="match status" value="1"/>
</dbReference>
<dbReference type="Gene3D" id="1.10.1530.10">
    <property type="match status" value="1"/>
</dbReference>
<evidence type="ECO:0008006" key="6">
    <source>
        <dbReference type="Google" id="ProtNLM"/>
    </source>
</evidence>
<evidence type="ECO:0000313" key="4">
    <source>
        <dbReference type="EMBL" id="KAK3233526.1"/>
    </source>
</evidence>
<dbReference type="Gene3D" id="3.30.1370.60">
    <property type="entry name" value="Hypothetical oxidoreductase yiak, domain 2"/>
    <property type="match status" value="1"/>
</dbReference>
<keyword evidence="5" id="KW-1185">Reference proteome</keyword>
<protein>
    <recommendedName>
        <fullName evidence="6">Malate/L-lactate dehydrogenase</fullName>
    </recommendedName>
</protein>
<comment type="similarity">
    <text evidence="1">Belongs to the LDH2/MDH2 oxidoreductase family.</text>
</comment>
<feature type="compositionally biased region" description="Low complexity" evidence="3">
    <location>
        <begin position="12"/>
        <end position="25"/>
    </location>
</feature>
<evidence type="ECO:0000256" key="3">
    <source>
        <dbReference type="SAM" id="MobiDB-lite"/>
    </source>
</evidence>